<evidence type="ECO:0000313" key="2">
    <source>
        <dbReference type="EMBL" id="KAK8881567.1"/>
    </source>
</evidence>
<comment type="caution">
    <text evidence="2">The sequence shown here is derived from an EMBL/GenBank/DDBJ whole genome shotgun (WGS) entry which is preliminary data.</text>
</comment>
<dbReference type="Proteomes" id="UP001470230">
    <property type="component" value="Unassembled WGS sequence"/>
</dbReference>
<feature type="compositionally biased region" description="Polar residues" evidence="1">
    <location>
        <begin position="167"/>
        <end position="177"/>
    </location>
</feature>
<sequence length="330" mass="37534">MLTQNDTSDHPNYDSFLFLQRDSEEVVNEIIESIIMNGAKILHTNYLKTQINPYIAKTIGQELIMNSMWAKLPLGDELNELEGLPDEDLELPKIDSWANGSLMVFESMPLRSSCPQEKLVHKISQKEKKPKDQKGNQNSNNEASEKVVNQKTSSPKKTVKSPKLTSNKTIKATKQSSGQLMMNRIFEETKKSNGKNITMDSDFNIIEITEHKSFTSSLIVPKVTTKRLQKDEPVSKITKPKIRIPIQKRDTKIRKKPLPKLLQVDTPIFDEDQQTAPVVENFNCSPGVTFKEGNLIKSKPASFISNEFTRAQYQEYLKELQSTSKGDFIE</sequence>
<protein>
    <submittedName>
        <fullName evidence="2">Uncharacterized protein</fullName>
    </submittedName>
</protein>
<name>A0ABR2JTM3_9EUKA</name>
<feature type="compositionally biased region" description="Low complexity" evidence="1">
    <location>
        <begin position="151"/>
        <end position="166"/>
    </location>
</feature>
<organism evidence="2 3">
    <name type="scientific">Tritrichomonas musculus</name>
    <dbReference type="NCBI Taxonomy" id="1915356"/>
    <lineage>
        <taxon>Eukaryota</taxon>
        <taxon>Metamonada</taxon>
        <taxon>Parabasalia</taxon>
        <taxon>Tritrichomonadida</taxon>
        <taxon>Tritrichomonadidae</taxon>
        <taxon>Tritrichomonas</taxon>
    </lineage>
</organism>
<feature type="compositionally biased region" description="Polar residues" evidence="1">
    <location>
        <begin position="135"/>
        <end position="150"/>
    </location>
</feature>
<feature type="compositionally biased region" description="Basic and acidic residues" evidence="1">
    <location>
        <begin position="118"/>
        <end position="134"/>
    </location>
</feature>
<keyword evidence="3" id="KW-1185">Reference proteome</keyword>
<dbReference type="EMBL" id="JAPFFF010000010">
    <property type="protein sequence ID" value="KAK8881567.1"/>
    <property type="molecule type" value="Genomic_DNA"/>
</dbReference>
<evidence type="ECO:0000256" key="1">
    <source>
        <dbReference type="SAM" id="MobiDB-lite"/>
    </source>
</evidence>
<gene>
    <name evidence="2" type="ORF">M9Y10_004311</name>
</gene>
<accession>A0ABR2JTM3</accession>
<proteinExistence type="predicted"/>
<feature type="region of interest" description="Disordered" evidence="1">
    <location>
        <begin position="116"/>
        <end position="177"/>
    </location>
</feature>
<reference evidence="2 3" key="1">
    <citation type="submission" date="2024-04" db="EMBL/GenBank/DDBJ databases">
        <title>Tritrichomonas musculus Genome.</title>
        <authorList>
            <person name="Alves-Ferreira E."/>
            <person name="Grigg M."/>
            <person name="Lorenzi H."/>
            <person name="Galac M."/>
        </authorList>
    </citation>
    <scope>NUCLEOTIDE SEQUENCE [LARGE SCALE GENOMIC DNA]</scope>
    <source>
        <strain evidence="2 3">EAF2021</strain>
    </source>
</reference>
<evidence type="ECO:0000313" key="3">
    <source>
        <dbReference type="Proteomes" id="UP001470230"/>
    </source>
</evidence>